<protein>
    <submittedName>
        <fullName evidence="1">Uncharacterized protein</fullName>
    </submittedName>
</protein>
<keyword evidence="2" id="KW-1185">Reference proteome</keyword>
<reference evidence="1" key="1">
    <citation type="journal article" date="2023" name="bioRxiv">
        <title>Improved chromosome-level genome assembly for marigold (Tagetes erecta).</title>
        <authorList>
            <person name="Jiang F."/>
            <person name="Yuan L."/>
            <person name="Wang S."/>
            <person name="Wang H."/>
            <person name="Xu D."/>
            <person name="Wang A."/>
            <person name="Fan W."/>
        </authorList>
    </citation>
    <scope>NUCLEOTIDE SEQUENCE</scope>
    <source>
        <strain evidence="1">WSJ</strain>
        <tissue evidence="1">Leaf</tissue>
    </source>
</reference>
<name>A0AAD8JRV4_TARER</name>
<sequence length="70" mass="7778">MPTTITTLKTKSKSTSLQKVIMKMMTHFGVCLILFSGGFGSTPPAVPDRFLQNLNKFSSGFFVFHSTEME</sequence>
<dbReference type="EMBL" id="JAUHHV010000011">
    <property type="protein sequence ID" value="KAK1408773.1"/>
    <property type="molecule type" value="Genomic_DNA"/>
</dbReference>
<comment type="caution">
    <text evidence="1">The sequence shown here is derived from an EMBL/GenBank/DDBJ whole genome shotgun (WGS) entry which is preliminary data.</text>
</comment>
<organism evidence="1 2">
    <name type="scientific">Tagetes erecta</name>
    <name type="common">African marigold</name>
    <dbReference type="NCBI Taxonomy" id="13708"/>
    <lineage>
        <taxon>Eukaryota</taxon>
        <taxon>Viridiplantae</taxon>
        <taxon>Streptophyta</taxon>
        <taxon>Embryophyta</taxon>
        <taxon>Tracheophyta</taxon>
        <taxon>Spermatophyta</taxon>
        <taxon>Magnoliopsida</taxon>
        <taxon>eudicotyledons</taxon>
        <taxon>Gunneridae</taxon>
        <taxon>Pentapetalae</taxon>
        <taxon>asterids</taxon>
        <taxon>campanulids</taxon>
        <taxon>Asterales</taxon>
        <taxon>Asteraceae</taxon>
        <taxon>Asteroideae</taxon>
        <taxon>Heliantheae alliance</taxon>
        <taxon>Tageteae</taxon>
        <taxon>Tagetes</taxon>
    </lineage>
</organism>
<accession>A0AAD8JRV4</accession>
<evidence type="ECO:0000313" key="1">
    <source>
        <dbReference type="EMBL" id="KAK1408773.1"/>
    </source>
</evidence>
<dbReference type="AlphaFoldDB" id="A0AAD8JRV4"/>
<proteinExistence type="predicted"/>
<gene>
    <name evidence="1" type="ORF">QVD17_40814</name>
</gene>
<evidence type="ECO:0000313" key="2">
    <source>
        <dbReference type="Proteomes" id="UP001229421"/>
    </source>
</evidence>
<dbReference type="Proteomes" id="UP001229421">
    <property type="component" value="Unassembled WGS sequence"/>
</dbReference>